<evidence type="ECO:0000256" key="5">
    <source>
        <dbReference type="PIRNR" id="PIRNR017302"/>
    </source>
</evidence>
<dbReference type="GO" id="GO:0006364">
    <property type="term" value="P:rRNA processing"/>
    <property type="evidence" value="ECO:0000318"/>
    <property type="project" value="GO_Central"/>
</dbReference>
<accession>A0A3Q7F1E7</accession>
<dbReference type="EnsemblPlants" id="Solyc02g068420.3.1">
    <property type="protein sequence ID" value="Solyc02g068420.3.1"/>
    <property type="gene ID" value="Solyc02g068420.3"/>
</dbReference>
<dbReference type="GO" id="GO:0008097">
    <property type="term" value="F:5S rRNA binding"/>
    <property type="evidence" value="ECO:0000318"/>
    <property type="project" value="GO_Central"/>
</dbReference>
<keyword evidence="8" id="KW-1185">Reference proteome</keyword>
<reference evidence="7" key="2">
    <citation type="submission" date="2019-01" db="UniProtKB">
        <authorList>
            <consortium name="EnsemblPlants"/>
        </authorList>
    </citation>
    <scope>IDENTIFICATION</scope>
    <source>
        <strain evidence="7">cv. Heinz 1706</strain>
    </source>
</reference>
<dbReference type="FunCoup" id="A0A3Q7F1E7">
    <property type="interactions" value="2678"/>
</dbReference>
<reference evidence="7" key="1">
    <citation type="journal article" date="2012" name="Nature">
        <title>The tomato genome sequence provides insights into fleshy fruit evolution.</title>
        <authorList>
            <consortium name="Tomato Genome Consortium"/>
        </authorList>
    </citation>
    <scope>NUCLEOTIDE SEQUENCE [LARGE SCALE GENOMIC DNA]</scope>
    <source>
        <strain evidence="7">cv. Heinz 1706</strain>
    </source>
</reference>
<dbReference type="InParanoid" id="A0A3Q7F1E7"/>
<dbReference type="Proteomes" id="UP000004994">
    <property type="component" value="Chromosome 2"/>
</dbReference>
<dbReference type="InterPro" id="IPR011687">
    <property type="entry name" value="Nop53/GLTSCR2"/>
</dbReference>
<comment type="similarity">
    <text evidence="1 5">Belongs to the NOP53 family.</text>
</comment>
<dbReference type="GO" id="GO:0000027">
    <property type="term" value="P:ribosomal large subunit assembly"/>
    <property type="evidence" value="ECO:0000318"/>
    <property type="project" value="GO_Central"/>
</dbReference>
<evidence type="ECO:0000313" key="8">
    <source>
        <dbReference type="Proteomes" id="UP000004994"/>
    </source>
</evidence>
<feature type="region of interest" description="Disordered" evidence="6">
    <location>
        <begin position="108"/>
        <end position="146"/>
    </location>
</feature>
<dbReference type="PANTHER" id="PTHR14211">
    <property type="entry name" value="GLIOMA SUPPRESSOR CANDIDATE REGION GENE 2"/>
    <property type="match status" value="1"/>
</dbReference>
<dbReference type="Gramene" id="Solyc02g068420.3.1">
    <property type="protein sequence ID" value="Solyc02g068420.3.1"/>
    <property type="gene ID" value="Solyc02g068420.3"/>
</dbReference>
<proteinExistence type="inferred from homology"/>
<evidence type="ECO:0000256" key="2">
    <source>
        <dbReference type="ARBA" id="ARBA00018339"/>
    </source>
</evidence>
<dbReference type="PANTHER" id="PTHR14211:SF7">
    <property type="entry name" value="RIBOSOME BIOGENESIS PROTEIN NOP53"/>
    <property type="match status" value="1"/>
</dbReference>
<dbReference type="OMA" id="TEKWTHK"/>
<evidence type="ECO:0000256" key="6">
    <source>
        <dbReference type="SAM" id="MobiDB-lite"/>
    </source>
</evidence>
<evidence type="ECO:0000313" key="7">
    <source>
        <dbReference type="EnsemblPlants" id="Solyc02g068420.3.1"/>
    </source>
</evidence>
<dbReference type="AlphaFoldDB" id="A0A3Q7F1E7"/>
<protein>
    <recommendedName>
        <fullName evidence="2 5">Ribosome biogenesis protein NOP53</fullName>
    </recommendedName>
</protein>
<evidence type="ECO:0000256" key="1">
    <source>
        <dbReference type="ARBA" id="ARBA00008838"/>
    </source>
</evidence>
<comment type="subcellular location">
    <subcellularLocation>
        <location evidence="5">Nucleus</location>
        <location evidence="5">Nucleolus</location>
    </subcellularLocation>
    <subcellularLocation>
        <location evidence="5">Nucleus</location>
        <location evidence="5">Nucleoplasm</location>
    </subcellularLocation>
</comment>
<dbReference type="GO" id="GO:0005654">
    <property type="term" value="C:nucleoplasm"/>
    <property type="evidence" value="ECO:0007669"/>
    <property type="project" value="UniProtKB-SubCell"/>
</dbReference>
<dbReference type="Pfam" id="PF07767">
    <property type="entry name" value="Nop53"/>
    <property type="match status" value="2"/>
</dbReference>
<evidence type="ECO:0000256" key="4">
    <source>
        <dbReference type="ARBA" id="ARBA00023242"/>
    </source>
</evidence>
<dbReference type="STRING" id="4081.A0A3Q7F1E7"/>
<keyword evidence="3 5" id="KW-0690">Ribosome biogenesis</keyword>
<sequence length="445" mass="50092">MGKNKSSRKGKKAWRANISTEDIEDFFDNSTKDALSGGSLAQVPSDSLFYVDKSRVLSFFVGESFFSDQMTSFYVYNPDLSVKRKIEKHREKVLRYDSILQSNAFVEPVPSSTGKKSKKKSKLQIAKDTAQQGQKDSSGGDSGMVDIWNDKDELVIKTKKKPKTSVIPAVEVEPPGCSFNPPSESHQDALACAVADEMQKIYRNELGPEPIPLVVPGEVVNEEDVSLSCYFLVSTFDHGCCRCIMGYVFLYWVKYALKIHLPQMYFLEADSGSDTENENLVEDGKTDLDKRPQKPKMLTQVEKNRRARRKEQLKAEAEATKAAQLSKEIDSLPDIIQEIEREEGEKQKRHLRRVTAIKEKLKSCPPRLGKRNVDKKIIDLCDFRFVPAPAQVLLSEEITGSLRKLKGCCTLARDRFKSLEKRGLVVPSKKSSSVCEPCDTETIAE</sequence>
<dbReference type="GO" id="GO:0005730">
    <property type="term" value="C:nucleolus"/>
    <property type="evidence" value="ECO:0000318"/>
    <property type="project" value="GO_Central"/>
</dbReference>
<evidence type="ECO:0000256" key="3">
    <source>
        <dbReference type="ARBA" id="ARBA00022517"/>
    </source>
</evidence>
<organism evidence="7">
    <name type="scientific">Solanum lycopersicum</name>
    <name type="common">Tomato</name>
    <name type="synonym">Lycopersicon esculentum</name>
    <dbReference type="NCBI Taxonomy" id="4081"/>
    <lineage>
        <taxon>Eukaryota</taxon>
        <taxon>Viridiplantae</taxon>
        <taxon>Streptophyta</taxon>
        <taxon>Embryophyta</taxon>
        <taxon>Tracheophyta</taxon>
        <taxon>Spermatophyta</taxon>
        <taxon>Magnoliopsida</taxon>
        <taxon>eudicotyledons</taxon>
        <taxon>Gunneridae</taxon>
        <taxon>Pentapetalae</taxon>
        <taxon>asterids</taxon>
        <taxon>lamiids</taxon>
        <taxon>Solanales</taxon>
        <taxon>Solanaceae</taxon>
        <taxon>Solanoideae</taxon>
        <taxon>Solaneae</taxon>
        <taxon>Solanum</taxon>
        <taxon>Solanum subgen. Lycopersicon</taxon>
    </lineage>
</organism>
<keyword evidence="4 5" id="KW-0539">Nucleus</keyword>
<comment type="function">
    <text evidence="5">May play a role in ribosome biogenesis.</text>
</comment>
<name>A0A3Q7F1E7_SOLLC</name>
<dbReference type="PIRSF" id="PIRSF017302">
    <property type="entry name" value="Gltscr2"/>
    <property type="match status" value="1"/>
</dbReference>